<dbReference type="EMBL" id="CP027226">
    <property type="protein sequence ID" value="AVM41983.1"/>
    <property type="molecule type" value="Genomic_DNA"/>
</dbReference>
<dbReference type="Proteomes" id="UP000237947">
    <property type="component" value="Chromosome"/>
</dbReference>
<evidence type="ECO:0008006" key="3">
    <source>
        <dbReference type="Google" id="ProtNLM"/>
    </source>
</evidence>
<organism evidence="1 2">
    <name type="scientific">Fastidiosipila sanguinis</name>
    <dbReference type="NCBI Taxonomy" id="236753"/>
    <lineage>
        <taxon>Bacteria</taxon>
        <taxon>Bacillati</taxon>
        <taxon>Bacillota</taxon>
        <taxon>Clostridia</taxon>
        <taxon>Eubacteriales</taxon>
        <taxon>Oscillospiraceae</taxon>
        <taxon>Fastidiosipila</taxon>
    </lineage>
</organism>
<gene>
    <name evidence="1" type="ORF">C5Q98_01470</name>
</gene>
<dbReference type="AlphaFoldDB" id="A0A2S0KLS3"/>
<reference evidence="2" key="1">
    <citation type="submission" date="2018-02" db="EMBL/GenBank/DDBJ databases">
        <authorList>
            <person name="Holder M.E."/>
            <person name="Ajami N.J."/>
            <person name="Petrosino J.F."/>
        </authorList>
    </citation>
    <scope>NUCLEOTIDE SEQUENCE [LARGE SCALE GENOMIC DNA]</scope>
    <source>
        <strain evidence="2">CCUG 47711</strain>
    </source>
</reference>
<dbReference type="SUPFAM" id="SSF63825">
    <property type="entry name" value="YWTD domain"/>
    <property type="match status" value="1"/>
</dbReference>
<dbReference type="KEGG" id="fsa:C5Q98_01470"/>
<proteinExistence type="predicted"/>
<dbReference type="RefSeq" id="WP_106011969.1">
    <property type="nucleotide sequence ID" value="NZ_CP027226.1"/>
</dbReference>
<evidence type="ECO:0000313" key="2">
    <source>
        <dbReference type="Proteomes" id="UP000237947"/>
    </source>
</evidence>
<dbReference type="PROSITE" id="PS51257">
    <property type="entry name" value="PROKAR_LIPOPROTEIN"/>
    <property type="match status" value="1"/>
</dbReference>
<accession>A0A2S0KLS3</accession>
<sequence>MKKVFLVLFSLLFIVSCDSTGDKVDNGNTKADKSQNQYQYAQPYNPWTIAESDDYYYHISENFLYAISKKNGKIKALDNNPDSLADKETDIDKLIESNAFFHSPRSVYYNDNKLYVLASKKKLSERENTDKSDIYEDCLYEVNIDGSGQKELFLPGESVYEAFIHEGYFYYSTSNIWEKMDLINSGNLGKDSLENLDYKIQRVALDNVKSKPEVIYEQKAAGYILSMKVYDDYLHFSDYKITSDEKNDKKAVYEFTEKICNLKNLEVNETVKVEQKNPNLKINKSSIVPVDDGIMYLYSLVDIQEEEELNKLKPEEKIDKIKKGEVDYPETNFVKAKFDGTILEEFKMSSNLHPVAFLNGYGKYLCLDNLLWSKNGLADTRELQILNTKGELLDEVTPPENAGMIIGMDNDYIYVDVVNAKPGNAQQNIDIYRVNLNKIGTDEFKFELFFTRSGRK</sequence>
<keyword evidence="2" id="KW-1185">Reference proteome</keyword>
<dbReference type="OrthoDB" id="9788327at2"/>
<evidence type="ECO:0000313" key="1">
    <source>
        <dbReference type="EMBL" id="AVM41983.1"/>
    </source>
</evidence>
<name>A0A2S0KLS3_9FIRM</name>
<protein>
    <recommendedName>
        <fullName evidence="3">DUF5050 domain-containing protein</fullName>
    </recommendedName>
</protein>